<evidence type="ECO:0000256" key="10">
    <source>
        <dbReference type="ARBA" id="ARBA00048988"/>
    </source>
</evidence>
<dbReference type="PANTHER" id="PTHR11070:SF2">
    <property type="entry name" value="ATP-DEPENDENT DNA HELICASE SRS2"/>
    <property type="match status" value="1"/>
</dbReference>
<proteinExistence type="inferred from homology"/>
<feature type="domain" description="UvrD-like helicase ATP-binding" evidence="12">
    <location>
        <begin position="4"/>
        <end position="265"/>
    </location>
</feature>
<comment type="catalytic activity">
    <reaction evidence="10">
        <text>ATP + H2O = ADP + phosphate + H(+)</text>
        <dbReference type="Rhea" id="RHEA:13065"/>
        <dbReference type="ChEBI" id="CHEBI:15377"/>
        <dbReference type="ChEBI" id="CHEBI:15378"/>
        <dbReference type="ChEBI" id="CHEBI:30616"/>
        <dbReference type="ChEBI" id="CHEBI:43474"/>
        <dbReference type="ChEBI" id="CHEBI:456216"/>
        <dbReference type="EC" id="5.6.2.4"/>
    </reaction>
</comment>
<gene>
    <name evidence="14" type="ORF">A3C24_03230</name>
</gene>
<comment type="caution">
    <text evidence="14">The sequence shown here is derived from an EMBL/GenBank/DDBJ whole genome shotgun (WGS) entry which is preliminary data.</text>
</comment>
<evidence type="ECO:0000259" key="13">
    <source>
        <dbReference type="PROSITE" id="PS51217"/>
    </source>
</evidence>
<keyword evidence="6" id="KW-0238">DNA-binding</keyword>
<dbReference type="PANTHER" id="PTHR11070">
    <property type="entry name" value="UVRD / RECB / PCRA DNA HELICASE FAMILY MEMBER"/>
    <property type="match status" value="1"/>
</dbReference>
<evidence type="ECO:0000256" key="6">
    <source>
        <dbReference type="ARBA" id="ARBA00023125"/>
    </source>
</evidence>
<keyword evidence="7" id="KW-0413">Isomerase</keyword>
<dbReference type="InterPro" id="IPR013986">
    <property type="entry name" value="DExx_box_DNA_helicase_dom_sf"/>
</dbReference>
<dbReference type="InterPro" id="IPR014016">
    <property type="entry name" value="UvrD-like_ATP-bd"/>
</dbReference>
<evidence type="ECO:0000256" key="7">
    <source>
        <dbReference type="ARBA" id="ARBA00023235"/>
    </source>
</evidence>
<feature type="domain" description="UvrD-like helicase C-terminal" evidence="13">
    <location>
        <begin position="259"/>
        <end position="494"/>
    </location>
</feature>
<dbReference type="Gene3D" id="1.10.10.160">
    <property type="match status" value="1"/>
</dbReference>
<dbReference type="AlphaFoldDB" id="A0A1F7H0A2"/>
<dbReference type="GO" id="GO:0003677">
    <property type="term" value="F:DNA binding"/>
    <property type="evidence" value="ECO:0007669"/>
    <property type="project" value="UniProtKB-KW"/>
</dbReference>
<evidence type="ECO:0000313" key="15">
    <source>
        <dbReference type="Proteomes" id="UP000177159"/>
    </source>
</evidence>
<comment type="similarity">
    <text evidence="1">Belongs to the helicase family. UvrD subfamily.</text>
</comment>
<dbReference type="Gene3D" id="1.10.486.10">
    <property type="entry name" value="PCRA, domain 4"/>
    <property type="match status" value="1"/>
</dbReference>
<dbReference type="InterPro" id="IPR000212">
    <property type="entry name" value="DNA_helicase_UvrD/REP"/>
</dbReference>
<keyword evidence="2 11" id="KW-0547">Nucleotide-binding</keyword>
<evidence type="ECO:0000256" key="2">
    <source>
        <dbReference type="ARBA" id="ARBA00022741"/>
    </source>
</evidence>
<evidence type="ECO:0000256" key="9">
    <source>
        <dbReference type="ARBA" id="ARBA00034808"/>
    </source>
</evidence>
<feature type="binding site" evidence="11">
    <location>
        <begin position="25"/>
        <end position="32"/>
    </location>
    <ligand>
        <name>ATP</name>
        <dbReference type="ChEBI" id="CHEBI:30616"/>
    </ligand>
</feature>
<evidence type="ECO:0000256" key="11">
    <source>
        <dbReference type="PROSITE-ProRule" id="PRU00560"/>
    </source>
</evidence>
<dbReference type="Proteomes" id="UP000177159">
    <property type="component" value="Unassembled WGS sequence"/>
</dbReference>
<dbReference type="Pfam" id="PF00580">
    <property type="entry name" value="UvrD-helicase"/>
    <property type="match status" value="1"/>
</dbReference>
<dbReference type="CDD" id="cd17932">
    <property type="entry name" value="DEXQc_UvrD"/>
    <property type="match status" value="1"/>
</dbReference>
<dbReference type="InterPro" id="IPR027417">
    <property type="entry name" value="P-loop_NTPase"/>
</dbReference>
<keyword evidence="5 11" id="KW-0067">ATP-binding</keyword>
<protein>
    <recommendedName>
        <fullName evidence="9">DNA 3'-5' helicase</fullName>
        <ecNumber evidence="9">5.6.2.4</ecNumber>
    </recommendedName>
</protein>
<dbReference type="PROSITE" id="PS51217">
    <property type="entry name" value="UVRD_HELICASE_CTER"/>
    <property type="match status" value="1"/>
</dbReference>
<evidence type="ECO:0000256" key="5">
    <source>
        <dbReference type="ARBA" id="ARBA00022840"/>
    </source>
</evidence>
<evidence type="ECO:0000313" key="14">
    <source>
        <dbReference type="EMBL" id="OGK24535.1"/>
    </source>
</evidence>
<sequence>MTFKHLNTSQLRAVQSTEGPVMIIAGPGTGKTTTLIARLMYLIHNKKVKPQNILALTFTEKASQEIIDRLHINQQKKPWVGTFHALGYELIPKEKNKNLIIVTERKRKEILRKLRLEYKFNNIPLRELQLKVSRFKQTALLNQQKKSDLSNLIEKYNQYLKKENLFDYDDLLIEAYTSTLKDRGTRESLQNRFHYIMIDEFQDTNELQYELIKLVVNNNRNIFVIGDPLQSIYSFQGAVPKIFETFKKDFIGTHEIFLEKNYRSGKNIIQITSQLFPGIRIAQSETEHNGNTSIVQTYNAKTEAEWILSCIEKRMGGSDLLQASDNSDETDKKTSFRNFAVLYRTHHLGKVIQEVFSDSGMPYQVVGGGSPFEQKEIQMIIHTIQFLNTHKTENLESFKEKERNKIKGFHIERIINLTGLIDQIIKLLDIENMVKNKPRKINNLRHFLSMCLHYDSYKDGLEQFLSYIDFLENNDYYDKSSEKITLSTMHASKGLEFDYVFICGFEEGIIPFKKTALDTQNSDEEKRLLYVAMTRARKELFLLHTLKRFNHNNNVSLFYKQLKNRLLKEIRDDKIDTIRKNIHKWKLKKSQLKLF</sequence>
<evidence type="ECO:0000256" key="4">
    <source>
        <dbReference type="ARBA" id="ARBA00022806"/>
    </source>
</evidence>
<dbReference type="InterPro" id="IPR014017">
    <property type="entry name" value="DNA_helicase_UvrD-like_C"/>
</dbReference>
<organism evidence="14 15">
    <name type="scientific">Candidatus Roizmanbacteria bacterium RIFCSPHIGHO2_02_FULL_37_24</name>
    <dbReference type="NCBI Taxonomy" id="1802037"/>
    <lineage>
        <taxon>Bacteria</taxon>
        <taxon>Candidatus Roizmaniibacteriota</taxon>
    </lineage>
</organism>
<dbReference type="GO" id="GO:0000725">
    <property type="term" value="P:recombinational repair"/>
    <property type="evidence" value="ECO:0007669"/>
    <property type="project" value="TreeGrafter"/>
</dbReference>
<dbReference type="EMBL" id="MFZM01000006">
    <property type="protein sequence ID" value="OGK24535.1"/>
    <property type="molecule type" value="Genomic_DNA"/>
</dbReference>
<evidence type="ECO:0000256" key="3">
    <source>
        <dbReference type="ARBA" id="ARBA00022801"/>
    </source>
</evidence>
<evidence type="ECO:0000256" key="8">
    <source>
        <dbReference type="ARBA" id="ARBA00034617"/>
    </source>
</evidence>
<keyword evidence="3 11" id="KW-0378">Hydrolase</keyword>
<dbReference type="PROSITE" id="PS51198">
    <property type="entry name" value="UVRD_HELICASE_ATP_BIND"/>
    <property type="match status" value="1"/>
</dbReference>
<evidence type="ECO:0000259" key="12">
    <source>
        <dbReference type="PROSITE" id="PS51198"/>
    </source>
</evidence>
<dbReference type="SUPFAM" id="SSF52540">
    <property type="entry name" value="P-loop containing nucleoside triphosphate hydrolases"/>
    <property type="match status" value="1"/>
</dbReference>
<name>A0A1F7H0A2_9BACT</name>
<evidence type="ECO:0000256" key="1">
    <source>
        <dbReference type="ARBA" id="ARBA00009922"/>
    </source>
</evidence>
<accession>A0A1F7H0A2</accession>
<dbReference type="Pfam" id="PF13361">
    <property type="entry name" value="UvrD_C"/>
    <property type="match status" value="1"/>
</dbReference>
<dbReference type="GO" id="GO:0016887">
    <property type="term" value="F:ATP hydrolysis activity"/>
    <property type="evidence" value="ECO:0007669"/>
    <property type="project" value="RHEA"/>
</dbReference>
<dbReference type="GO" id="GO:0043138">
    <property type="term" value="F:3'-5' DNA helicase activity"/>
    <property type="evidence" value="ECO:0007669"/>
    <property type="project" value="UniProtKB-EC"/>
</dbReference>
<dbReference type="Gene3D" id="3.40.50.300">
    <property type="entry name" value="P-loop containing nucleotide triphosphate hydrolases"/>
    <property type="match status" value="3"/>
</dbReference>
<dbReference type="GO" id="GO:0005524">
    <property type="term" value="F:ATP binding"/>
    <property type="evidence" value="ECO:0007669"/>
    <property type="project" value="UniProtKB-UniRule"/>
</dbReference>
<dbReference type="EC" id="5.6.2.4" evidence="9"/>
<reference evidence="14 15" key="1">
    <citation type="journal article" date="2016" name="Nat. Commun.">
        <title>Thousands of microbial genomes shed light on interconnected biogeochemical processes in an aquifer system.</title>
        <authorList>
            <person name="Anantharaman K."/>
            <person name="Brown C.T."/>
            <person name="Hug L.A."/>
            <person name="Sharon I."/>
            <person name="Castelle C.J."/>
            <person name="Probst A.J."/>
            <person name="Thomas B.C."/>
            <person name="Singh A."/>
            <person name="Wilkins M.J."/>
            <person name="Karaoz U."/>
            <person name="Brodie E.L."/>
            <person name="Williams K.H."/>
            <person name="Hubbard S.S."/>
            <person name="Banfield J.F."/>
        </authorList>
    </citation>
    <scope>NUCLEOTIDE SEQUENCE [LARGE SCALE GENOMIC DNA]</scope>
</reference>
<comment type="catalytic activity">
    <reaction evidence="8">
        <text>Couples ATP hydrolysis with the unwinding of duplex DNA by translocating in the 3'-5' direction.</text>
        <dbReference type="EC" id="5.6.2.4"/>
    </reaction>
</comment>
<keyword evidence="4 11" id="KW-0347">Helicase</keyword>